<dbReference type="InterPro" id="IPR008979">
    <property type="entry name" value="Galactose-bd-like_sf"/>
</dbReference>
<dbReference type="OrthoDB" id="9805017at2"/>
<feature type="domain" description="CBM6" evidence="3">
    <location>
        <begin position="480"/>
        <end position="601"/>
    </location>
</feature>
<feature type="domain" description="PKD" evidence="2">
    <location>
        <begin position="719"/>
        <end position="793"/>
    </location>
</feature>
<dbReference type="InterPro" id="IPR003961">
    <property type="entry name" value="FN3_dom"/>
</dbReference>
<dbReference type="PANTHER" id="PTHR46182">
    <property type="entry name" value="FI19480P1"/>
    <property type="match status" value="1"/>
</dbReference>
<dbReference type="SMART" id="SM00606">
    <property type="entry name" value="CBD_IV"/>
    <property type="match status" value="3"/>
</dbReference>
<feature type="domain" description="PKD" evidence="2">
    <location>
        <begin position="796"/>
        <end position="887"/>
    </location>
</feature>
<dbReference type="NCBIfam" id="TIGR04183">
    <property type="entry name" value="Por_Secre_tail"/>
    <property type="match status" value="1"/>
</dbReference>
<dbReference type="InterPro" id="IPR005084">
    <property type="entry name" value="CBM6"/>
</dbReference>
<feature type="domain" description="PKD" evidence="2">
    <location>
        <begin position="401"/>
        <end position="470"/>
    </location>
</feature>
<dbReference type="SUPFAM" id="SSF53474">
    <property type="entry name" value="alpha/beta-Hydrolases"/>
    <property type="match status" value="1"/>
</dbReference>
<dbReference type="Gene3D" id="2.60.40.10">
    <property type="entry name" value="Immunoglobulins"/>
    <property type="match status" value="6"/>
</dbReference>
<dbReference type="InterPro" id="IPR022409">
    <property type="entry name" value="PKD/Chitinase_dom"/>
</dbReference>
<dbReference type="GO" id="GO:0031410">
    <property type="term" value="C:cytoplasmic vesicle"/>
    <property type="evidence" value="ECO:0007669"/>
    <property type="project" value="TreeGrafter"/>
</dbReference>
<dbReference type="CDD" id="cd04080">
    <property type="entry name" value="CBM6_cellulase-like"/>
    <property type="match status" value="3"/>
</dbReference>
<keyword evidence="5" id="KW-1185">Reference proteome</keyword>
<gene>
    <name evidence="4" type="ORF">SAMN02745131_04198</name>
</gene>
<dbReference type="EMBL" id="FQUU01000040">
    <property type="protein sequence ID" value="SHG05591.1"/>
    <property type="molecule type" value="Genomic_DNA"/>
</dbReference>
<dbReference type="SUPFAM" id="SSF49299">
    <property type="entry name" value="PKD domain"/>
    <property type="match status" value="6"/>
</dbReference>
<dbReference type="SMART" id="SM00089">
    <property type="entry name" value="PKD"/>
    <property type="match status" value="6"/>
</dbReference>
<protein>
    <submittedName>
        <fullName evidence="4">Por secretion system C-terminal sorting domain-containing protein</fullName>
    </submittedName>
</protein>
<dbReference type="Gene3D" id="2.60.120.260">
    <property type="entry name" value="Galactose-binding domain-like"/>
    <property type="match status" value="3"/>
</dbReference>
<dbReference type="Pfam" id="PF18962">
    <property type="entry name" value="Por_Secre_tail"/>
    <property type="match status" value="1"/>
</dbReference>
<dbReference type="InterPro" id="IPR013783">
    <property type="entry name" value="Ig-like_fold"/>
</dbReference>
<dbReference type="PROSITE" id="PS51175">
    <property type="entry name" value="CBM6"/>
    <property type="match status" value="3"/>
</dbReference>
<keyword evidence="1" id="KW-0732">Signal</keyword>
<dbReference type="STRING" id="1121884.SAMN02745131_04198"/>
<dbReference type="PANTHER" id="PTHR46182:SF2">
    <property type="entry name" value="FI19480P1"/>
    <property type="match status" value="1"/>
</dbReference>
<accession>A0A1M5GPV7</accession>
<feature type="domain" description="PKD" evidence="2">
    <location>
        <begin position="626"/>
        <end position="700"/>
    </location>
</feature>
<dbReference type="AlphaFoldDB" id="A0A1M5GPV7"/>
<dbReference type="InterPro" id="IPR026444">
    <property type="entry name" value="Secre_tail"/>
</dbReference>
<feature type="domain" description="PKD" evidence="2">
    <location>
        <begin position="292"/>
        <end position="383"/>
    </location>
</feature>
<evidence type="ECO:0000313" key="5">
    <source>
        <dbReference type="Proteomes" id="UP000184048"/>
    </source>
</evidence>
<dbReference type="InterPro" id="IPR035986">
    <property type="entry name" value="PKD_dom_sf"/>
</dbReference>
<dbReference type="InterPro" id="IPR006584">
    <property type="entry name" value="Cellulose-bd_IV"/>
</dbReference>
<feature type="non-terminal residue" evidence="4">
    <location>
        <position position="1"/>
    </location>
</feature>
<feature type="domain" description="CBM6" evidence="3">
    <location>
        <begin position="985"/>
        <end position="1106"/>
    </location>
</feature>
<proteinExistence type="predicted"/>
<dbReference type="CDD" id="cd00146">
    <property type="entry name" value="PKD"/>
    <property type="match status" value="5"/>
</dbReference>
<dbReference type="SUPFAM" id="SSF49785">
    <property type="entry name" value="Galactose-binding domain-like"/>
    <property type="match status" value="3"/>
</dbReference>
<dbReference type="SMART" id="SM00060">
    <property type="entry name" value="FN3"/>
    <property type="match status" value="6"/>
</dbReference>
<evidence type="ECO:0000259" key="3">
    <source>
        <dbReference type="PROSITE" id="PS51175"/>
    </source>
</evidence>
<dbReference type="InterPro" id="IPR029865">
    <property type="entry name" value="KIAA0319-like"/>
</dbReference>
<dbReference type="PROSITE" id="PS50093">
    <property type="entry name" value="PKD"/>
    <property type="match status" value="6"/>
</dbReference>
<dbReference type="RefSeq" id="WP_139256543.1">
    <property type="nucleotide sequence ID" value="NZ_FQUU01000040.1"/>
</dbReference>
<dbReference type="InterPro" id="IPR000601">
    <property type="entry name" value="PKD_dom"/>
</dbReference>
<dbReference type="Pfam" id="PF03422">
    <property type="entry name" value="CBM_6"/>
    <property type="match status" value="3"/>
</dbReference>
<dbReference type="GO" id="GO:0016020">
    <property type="term" value="C:membrane"/>
    <property type="evidence" value="ECO:0007669"/>
    <property type="project" value="TreeGrafter"/>
</dbReference>
<feature type="domain" description="PKD" evidence="2">
    <location>
        <begin position="906"/>
        <end position="975"/>
    </location>
</feature>
<reference evidence="4 5" key="1">
    <citation type="submission" date="2016-11" db="EMBL/GenBank/DDBJ databases">
        <authorList>
            <person name="Jaros S."/>
            <person name="Januszkiewicz K."/>
            <person name="Wedrychowicz H."/>
        </authorList>
    </citation>
    <scope>NUCLEOTIDE SEQUENCE [LARGE SCALE GENOMIC DNA]</scope>
    <source>
        <strain evidence="4 5">DSM 18119</strain>
    </source>
</reference>
<name>A0A1M5GPV7_9BACT</name>
<dbReference type="Gene3D" id="3.40.50.1820">
    <property type="entry name" value="alpha/beta hydrolase"/>
    <property type="match status" value="1"/>
</dbReference>
<evidence type="ECO:0000313" key="4">
    <source>
        <dbReference type="EMBL" id="SHG05591.1"/>
    </source>
</evidence>
<evidence type="ECO:0000256" key="1">
    <source>
        <dbReference type="ARBA" id="ARBA00022729"/>
    </source>
</evidence>
<organism evidence="4 5">
    <name type="scientific">Flavisolibacter ginsengisoli DSM 18119</name>
    <dbReference type="NCBI Taxonomy" id="1121884"/>
    <lineage>
        <taxon>Bacteria</taxon>
        <taxon>Pseudomonadati</taxon>
        <taxon>Bacteroidota</taxon>
        <taxon>Chitinophagia</taxon>
        <taxon>Chitinophagales</taxon>
        <taxon>Chitinophagaceae</taxon>
        <taxon>Flavisolibacter</taxon>
    </lineage>
</organism>
<sequence>PMSWSQSSYTDPTFINKIKYTPNWVFQGSDDTNPYPSTTYSVRDAMVAAGANFKLTVYQGVGHGTWWNAWAEPDFWPFINRAYSSNPWQVGGSKSYWPGTAINAVIGLPAGFSAYEWRKDGVLISGASSNTITATAGGVYTARVQRNGLWSDWSHVPVSILPGHYEAEDYSAMFGVQTENTSDVGGGKDVGWIELGDYMDYNINAGTSGTVTLNLRVASPVNGAQLKVKKADGTVLTTVNIPNTGGWQVFQTISTPINITAGQQTLRIESSSSAGWNINWFEFSLGSSGNVAPIVNAGSSQTITLPANSVTLTGTASDPDGSIASYNWTQVTGGAATITSPSTASTTVTGLVQGSYNFRLTVTDNLGASSSSDVTVTVNGNNQSPTVNAGLDQTITLPSNSVTLSGTASDADGTVASYSWTKTSGGAATITSPSSPSTTVTGLAQGNYTFRLSVTDNQGAISTDDVNVIVNAQPAPGSGTRIEAENWTAMSGVLTEACSDAGGTLDVGWIDNGDWMDYTINVPAAGNYTLNLRIASPNTGAQFLIKNSSGTVLSTLNVPTTGGWQVWQTISTTINLVAGTQTIRLQANSVAGWNINWMELVGATATNQAPTANSGADQTITQPASSVTLNGSGTDPDGSITTYAWTKVSGSGGTITSPSSASTTVTGLTAGPYTFRLTVTDNSGATASDDINITVNSATNQLPTANAGADQIITLPANSVNLTGSGTDPDGSISTYAWTKVSGTGGTITSTSSPSTTVTGLTQGNYTFRLIVTDNSGATASDDVNVTVNAAPVNQPPIVNAGTDQTITLPVSSANLSGTASDPDGSIATYNWTKVSGGSATITSPSSASTTITGLTAGPYTFRLTVTDNSGAAASDDVNITVNSAPNQLPVANAGADQTITLPTNSVTLNGSGTDADGIIASYAWSKVSGVGGTITSPGSPSTTVTGLTAGSYSFRLTVTDNSGATAFDDINVVVNQQPTPPYSLRIEAESYSSSTGVVTTSATTDAGGGQQVGALDNNDALNYTVDVTYSGTYTINFRVGATKGGSRLQLVNQSGTLLATINVPNTGSAWQTVSVTANLTAGSQTLKVLVNKSSGNPVFNWWELKLSSLSTARAASNTRGEVMETTVPGKLQVYPSPVRDQLVVDLNNTYSGNINIQLLNLAGAVQNQYTFSKAAGNSRHVISVSMLPKGEYILMMQINGTMESRKFIKL</sequence>
<evidence type="ECO:0000259" key="2">
    <source>
        <dbReference type="PROSITE" id="PS50093"/>
    </source>
</evidence>
<feature type="domain" description="CBM6" evidence="3">
    <location>
        <begin position="163"/>
        <end position="284"/>
    </location>
</feature>
<dbReference type="Proteomes" id="UP000184048">
    <property type="component" value="Unassembled WGS sequence"/>
</dbReference>
<dbReference type="InterPro" id="IPR029058">
    <property type="entry name" value="AB_hydrolase_fold"/>
</dbReference>
<dbReference type="GO" id="GO:0030246">
    <property type="term" value="F:carbohydrate binding"/>
    <property type="evidence" value="ECO:0007669"/>
    <property type="project" value="InterPro"/>
</dbReference>
<dbReference type="Pfam" id="PF22352">
    <property type="entry name" value="K319L-like_PKD"/>
    <property type="match status" value="6"/>
</dbReference>